<gene>
    <name evidence="3" type="ORF">PVAG01_09598</name>
</gene>
<organism evidence="3 4">
    <name type="scientific">Phlyctema vagabunda</name>
    <dbReference type="NCBI Taxonomy" id="108571"/>
    <lineage>
        <taxon>Eukaryota</taxon>
        <taxon>Fungi</taxon>
        <taxon>Dikarya</taxon>
        <taxon>Ascomycota</taxon>
        <taxon>Pezizomycotina</taxon>
        <taxon>Leotiomycetes</taxon>
        <taxon>Helotiales</taxon>
        <taxon>Dermateaceae</taxon>
        <taxon>Phlyctema</taxon>
    </lineage>
</organism>
<feature type="compositionally biased region" description="Low complexity" evidence="1">
    <location>
        <begin position="895"/>
        <end position="907"/>
    </location>
</feature>
<reference evidence="3 4" key="1">
    <citation type="submission" date="2024-06" db="EMBL/GenBank/DDBJ databases">
        <title>Complete genome of Phlyctema vagabunda strain 19-DSS-EL-015.</title>
        <authorList>
            <person name="Fiorenzani C."/>
        </authorList>
    </citation>
    <scope>NUCLEOTIDE SEQUENCE [LARGE SCALE GENOMIC DNA]</scope>
    <source>
        <strain evidence="3 4">19-DSS-EL-015</strain>
    </source>
</reference>
<feature type="domain" description="DUF8004" evidence="2">
    <location>
        <begin position="326"/>
        <end position="416"/>
    </location>
</feature>
<protein>
    <recommendedName>
        <fullName evidence="2">DUF8004 domain-containing protein</fullName>
    </recommendedName>
</protein>
<evidence type="ECO:0000313" key="4">
    <source>
        <dbReference type="Proteomes" id="UP001629113"/>
    </source>
</evidence>
<feature type="compositionally biased region" description="Low complexity" evidence="1">
    <location>
        <begin position="659"/>
        <end position="670"/>
    </location>
</feature>
<dbReference type="Pfam" id="PF26013">
    <property type="entry name" value="DUF8004"/>
    <property type="match status" value="1"/>
</dbReference>
<dbReference type="PANTHER" id="PTHR39601:SF1">
    <property type="entry name" value="CHORIOGENIN HMINOR"/>
    <property type="match status" value="1"/>
</dbReference>
<dbReference type="PANTHER" id="PTHR39601">
    <property type="entry name" value="CHORIOGENIN HMINOR"/>
    <property type="match status" value="1"/>
</dbReference>
<comment type="caution">
    <text evidence="3">The sequence shown here is derived from an EMBL/GenBank/DDBJ whole genome shotgun (WGS) entry which is preliminary data.</text>
</comment>
<dbReference type="EMBL" id="JBFCZG010000008">
    <property type="protein sequence ID" value="KAL3419376.1"/>
    <property type="molecule type" value="Genomic_DNA"/>
</dbReference>
<keyword evidence="4" id="KW-1185">Reference proteome</keyword>
<feature type="region of interest" description="Disordered" evidence="1">
    <location>
        <begin position="862"/>
        <end position="908"/>
    </location>
</feature>
<feature type="compositionally biased region" description="Basic and acidic residues" evidence="1">
    <location>
        <begin position="239"/>
        <end position="250"/>
    </location>
</feature>
<proteinExistence type="predicted"/>
<dbReference type="InterPro" id="IPR058317">
    <property type="entry name" value="DUF8004"/>
</dbReference>
<evidence type="ECO:0000256" key="1">
    <source>
        <dbReference type="SAM" id="MobiDB-lite"/>
    </source>
</evidence>
<name>A0ABR4P8G7_9HELO</name>
<feature type="compositionally biased region" description="Polar residues" evidence="1">
    <location>
        <begin position="862"/>
        <end position="883"/>
    </location>
</feature>
<evidence type="ECO:0000313" key="3">
    <source>
        <dbReference type="EMBL" id="KAL3419376.1"/>
    </source>
</evidence>
<dbReference type="Proteomes" id="UP001629113">
    <property type="component" value="Unassembled WGS sequence"/>
</dbReference>
<sequence>MTVDWFRDVTAHVKIATRSRASSIISIADPIPPRKQALPCVSDLSISDQDPSNSPAEFVQNRSRARFSSCSTTGFSGQSLSDQWNYFSVSTDVKLGTTNCLIVGAQTRRQSPLSRCSSRRNQKRATISPETLVCKRNVGLYTGLSNRPRGWKQRRTSTPVTIQSPSMELNIRKWNGNLRSSVQWDCLRRDPELWHPEGDCLIYLHAAGQSRRGPSFRVPLDAIVAANCQPLLERFLVQKRSESPRSDPSRHRVSSSHGEHSRTIELYIPAPYSTERGDAYIHHMATRNFFAWICGKSLVGPQLGSALVELLMSMEEWRNEGQDNIHDIMTYMDEEGYSDINSQPDHALAILYFAEHFRFRDMYIDAFAHCVGMYDSLVFSTGYEFISRVSRALISRSKIEMDNRLDQCGRKLSSFLHEELAYTMRGLSSDAKAHLERFRTFLHSFYVTKVGYYPPISPNSNTDAFPKNVFELMVTDFAQLYEYLADPRSLPSAPEATNADTDVLRNVTVFDARHKHTRLPHAMPMLPSMDEYTPTKAARRLGWMPAKVDKLRPDHRMVAFSALNRATNCTNPALYENSLVRSYRVYEKETIYPSTKNDPIEKLSPTEGRKVRWVAIYAIYQTLIAATKVPKEVRDPDHVPYLLCVQSAGCPPWKETSVAATAATTNSTNNSRRRPRLEPETSQRKPSLASHIIYQSLAGKEVDPVAVVVKRSSLGRRLSVVSKQSTPTIGQRNPPRVNSVVQISTPIQPPTSRAMSVSRLPTQTARRLSIREALVSRAVMPELVHPRPRRATYHEILVSDYGNGIQDTETLSKRASVPLSIGEEDEPTKRVSFITQKPLSLAYIPEWSERVEQGDQQTARTFSFDSDYSMSGPDTSRWSTSENGDFPGSPATTMSSASGSRRSSNAGDKTAAGIEEILGQVPINALGLRRLSVSSSIYSEEPHYVEQKALRPHPLRVKSIHENEYPSVMKQMRTDWSSEIAETQEELLTYLSSNLV</sequence>
<feature type="region of interest" description="Disordered" evidence="1">
    <location>
        <begin position="659"/>
        <end position="688"/>
    </location>
</feature>
<feature type="region of interest" description="Disordered" evidence="1">
    <location>
        <begin position="239"/>
        <end position="260"/>
    </location>
</feature>
<accession>A0ABR4P8G7</accession>
<evidence type="ECO:0000259" key="2">
    <source>
        <dbReference type="Pfam" id="PF26013"/>
    </source>
</evidence>